<dbReference type="Gene3D" id="3.10.100.10">
    <property type="entry name" value="Mannose-Binding Protein A, subunit A"/>
    <property type="match status" value="1"/>
</dbReference>
<gene>
    <name evidence="2" type="ORF">QYM36_010734</name>
</gene>
<dbReference type="PANTHER" id="PTHR22803">
    <property type="entry name" value="MANNOSE, PHOSPHOLIPASE, LECTIN RECEPTOR RELATED"/>
    <property type="match status" value="1"/>
</dbReference>
<dbReference type="PROSITE" id="PS50041">
    <property type="entry name" value="C_TYPE_LECTIN_2"/>
    <property type="match status" value="1"/>
</dbReference>
<dbReference type="InterPro" id="IPR001304">
    <property type="entry name" value="C-type_lectin-like"/>
</dbReference>
<accession>A0AA88L8B7</accession>
<evidence type="ECO:0000313" key="2">
    <source>
        <dbReference type="EMBL" id="KAK2716246.1"/>
    </source>
</evidence>
<dbReference type="CDD" id="cd00037">
    <property type="entry name" value="CLECT"/>
    <property type="match status" value="1"/>
</dbReference>
<protein>
    <recommendedName>
        <fullName evidence="1">C-type lectin domain-containing protein</fullName>
    </recommendedName>
</protein>
<sequence>MYCDQHMNCKCYFVPNWFTKWSSARKHCSDYNAQFITIKNNKENKYLSDFLSDIGVSRVFIGASRLNETHFHWSDGSLMKFDKWEDGEPKYDCVIVLQNTKYNHWATAKCDDTELFVCRKDAVWAKNSKNWL</sequence>
<dbReference type="InterPro" id="IPR016186">
    <property type="entry name" value="C-type_lectin-like/link_sf"/>
</dbReference>
<reference evidence="2" key="1">
    <citation type="submission" date="2023-07" db="EMBL/GenBank/DDBJ databases">
        <title>Chromosome-level genome assembly of Artemia franciscana.</title>
        <authorList>
            <person name="Jo E."/>
        </authorList>
    </citation>
    <scope>NUCLEOTIDE SEQUENCE</scope>
    <source>
        <tissue evidence="2">Whole body</tissue>
    </source>
</reference>
<dbReference type="Pfam" id="PF00059">
    <property type="entry name" value="Lectin_C"/>
    <property type="match status" value="1"/>
</dbReference>
<comment type="caution">
    <text evidence="2">The sequence shown here is derived from an EMBL/GenBank/DDBJ whole genome shotgun (WGS) entry which is preliminary data.</text>
</comment>
<organism evidence="2 3">
    <name type="scientific">Artemia franciscana</name>
    <name type="common">Brine shrimp</name>
    <name type="synonym">Artemia sanfranciscana</name>
    <dbReference type="NCBI Taxonomy" id="6661"/>
    <lineage>
        <taxon>Eukaryota</taxon>
        <taxon>Metazoa</taxon>
        <taxon>Ecdysozoa</taxon>
        <taxon>Arthropoda</taxon>
        <taxon>Crustacea</taxon>
        <taxon>Branchiopoda</taxon>
        <taxon>Anostraca</taxon>
        <taxon>Artemiidae</taxon>
        <taxon>Artemia</taxon>
    </lineage>
</organism>
<name>A0AA88L8B7_ARTSF</name>
<dbReference type="EMBL" id="JAVRJZ010000012">
    <property type="protein sequence ID" value="KAK2716246.1"/>
    <property type="molecule type" value="Genomic_DNA"/>
</dbReference>
<feature type="domain" description="C-type lectin" evidence="1">
    <location>
        <begin position="7"/>
        <end position="119"/>
    </location>
</feature>
<dbReference type="SMART" id="SM00034">
    <property type="entry name" value="CLECT"/>
    <property type="match status" value="1"/>
</dbReference>
<evidence type="ECO:0000313" key="3">
    <source>
        <dbReference type="Proteomes" id="UP001187531"/>
    </source>
</evidence>
<dbReference type="AlphaFoldDB" id="A0AA88L8B7"/>
<dbReference type="Proteomes" id="UP001187531">
    <property type="component" value="Unassembled WGS sequence"/>
</dbReference>
<dbReference type="InterPro" id="IPR016187">
    <property type="entry name" value="CTDL_fold"/>
</dbReference>
<evidence type="ECO:0000259" key="1">
    <source>
        <dbReference type="PROSITE" id="PS50041"/>
    </source>
</evidence>
<keyword evidence="3" id="KW-1185">Reference proteome</keyword>
<dbReference type="InterPro" id="IPR050111">
    <property type="entry name" value="C-type_lectin/snaclec_domain"/>
</dbReference>
<proteinExistence type="predicted"/>
<dbReference type="SUPFAM" id="SSF56436">
    <property type="entry name" value="C-type lectin-like"/>
    <property type="match status" value="1"/>
</dbReference>